<dbReference type="SUPFAM" id="SSF103088">
    <property type="entry name" value="OmpA-like"/>
    <property type="match status" value="1"/>
</dbReference>
<name>A0A497XSS5_9AQUI</name>
<evidence type="ECO:0000256" key="4">
    <source>
        <dbReference type="ARBA" id="ARBA00022692"/>
    </source>
</evidence>
<dbReference type="RefSeq" id="WP_121012637.1">
    <property type="nucleotide sequence ID" value="NZ_RCCJ01000001.1"/>
</dbReference>
<keyword evidence="11" id="KW-1185">Reference proteome</keyword>
<keyword evidence="6 7" id="KW-0472">Membrane</keyword>
<protein>
    <submittedName>
        <fullName evidence="10">Chemotaxis protein MotB</fullName>
    </submittedName>
</protein>
<dbReference type="AlphaFoldDB" id="A0A497XSS5"/>
<dbReference type="PANTHER" id="PTHR30329">
    <property type="entry name" value="STATOR ELEMENT OF FLAGELLAR MOTOR COMPLEX"/>
    <property type="match status" value="1"/>
</dbReference>
<dbReference type="CDD" id="cd07185">
    <property type="entry name" value="OmpA_C-like"/>
    <property type="match status" value="1"/>
</dbReference>
<organism evidence="10 11">
    <name type="scientific">Hydrogenivirga caldilitoris</name>
    <dbReference type="NCBI Taxonomy" id="246264"/>
    <lineage>
        <taxon>Bacteria</taxon>
        <taxon>Pseudomonadati</taxon>
        <taxon>Aquificota</taxon>
        <taxon>Aquificia</taxon>
        <taxon>Aquificales</taxon>
        <taxon>Aquificaceae</taxon>
        <taxon>Hydrogenivirga</taxon>
    </lineage>
</organism>
<dbReference type="PANTHER" id="PTHR30329:SF21">
    <property type="entry name" value="LIPOPROTEIN YIAD-RELATED"/>
    <property type="match status" value="1"/>
</dbReference>
<sequence length="224" mass="25798">MAFKKKEECPKPPAWLTSFSDLMSLLLTFFILIYAMSSLDVAQLERFISYFQPERKMFVRKTSILPPIAPPPKEVALQIKRRVQKVLPPWAFQIVITADFVKLRLFDKVFFEDGAYQLTPKAQQALTEVAGVLKKLPEDAYIRVEGHVSSLVDVKGAVVRDRWELSVRRATEVVRFLQTQGIEPDRLSAAGYGDTKPLYTWKQPILLERNNRVEIYINLSKPKE</sequence>
<dbReference type="InterPro" id="IPR025713">
    <property type="entry name" value="MotB-like_N_dom"/>
</dbReference>
<dbReference type="OrthoDB" id="9815217at2"/>
<dbReference type="Proteomes" id="UP000267841">
    <property type="component" value="Unassembled WGS sequence"/>
</dbReference>
<dbReference type="Pfam" id="PF00691">
    <property type="entry name" value="OmpA"/>
    <property type="match status" value="1"/>
</dbReference>
<feature type="transmembrane region" description="Helical" evidence="8">
    <location>
        <begin position="22"/>
        <end position="42"/>
    </location>
</feature>
<proteinExistence type="inferred from homology"/>
<accession>A0A497XSS5</accession>
<keyword evidence="3" id="KW-1003">Cell membrane</keyword>
<evidence type="ECO:0000256" key="5">
    <source>
        <dbReference type="ARBA" id="ARBA00022989"/>
    </source>
</evidence>
<reference evidence="10 11" key="1">
    <citation type="submission" date="2018-10" db="EMBL/GenBank/DDBJ databases">
        <title>Genomic Encyclopedia of Archaeal and Bacterial Type Strains, Phase II (KMG-II): from individual species to whole genera.</title>
        <authorList>
            <person name="Goeker M."/>
        </authorList>
    </citation>
    <scope>NUCLEOTIDE SEQUENCE [LARGE SCALE GENOMIC DNA]</scope>
    <source>
        <strain evidence="10 11">DSM 16510</strain>
    </source>
</reference>
<comment type="subcellular location">
    <subcellularLocation>
        <location evidence="1">Cell membrane</location>
        <topology evidence="1">Single-pass membrane protein</topology>
    </subcellularLocation>
</comment>
<evidence type="ECO:0000313" key="11">
    <source>
        <dbReference type="Proteomes" id="UP000267841"/>
    </source>
</evidence>
<dbReference type="InterPro" id="IPR036737">
    <property type="entry name" value="OmpA-like_sf"/>
</dbReference>
<dbReference type="Pfam" id="PF13677">
    <property type="entry name" value="MotB_plug"/>
    <property type="match status" value="1"/>
</dbReference>
<dbReference type="EMBL" id="RCCJ01000001">
    <property type="protein sequence ID" value="RLJ71354.1"/>
    <property type="molecule type" value="Genomic_DNA"/>
</dbReference>
<dbReference type="Gene3D" id="3.30.1330.60">
    <property type="entry name" value="OmpA-like domain"/>
    <property type="match status" value="1"/>
</dbReference>
<feature type="domain" description="OmpA-like" evidence="9">
    <location>
        <begin position="98"/>
        <end position="221"/>
    </location>
</feature>
<evidence type="ECO:0000256" key="6">
    <source>
        <dbReference type="ARBA" id="ARBA00023136"/>
    </source>
</evidence>
<dbReference type="InterPro" id="IPR006665">
    <property type="entry name" value="OmpA-like"/>
</dbReference>
<evidence type="ECO:0000259" key="9">
    <source>
        <dbReference type="PROSITE" id="PS51123"/>
    </source>
</evidence>
<comment type="caution">
    <text evidence="10">The sequence shown here is derived from an EMBL/GenBank/DDBJ whole genome shotgun (WGS) entry which is preliminary data.</text>
</comment>
<gene>
    <name evidence="10" type="ORF">BCF55_1654</name>
</gene>
<evidence type="ECO:0000256" key="7">
    <source>
        <dbReference type="PROSITE-ProRule" id="PRU00473"/>
    </source>
</evidence>
<evidence type="ECO:0000313" key="10">
    <source>
        <dbReference type="EMBL" id="RLJ71354.1"/>
    </source>
</evidence>
<evidence type="ECO:0000256" key="8">
    <source>
        <dbReference type="SAM" id="Phobius"/>
    </source>
</evidence>
<evidence type="ECO:0000256" key="1">
    <source>
        <dbReference type="ARBA" id="ARBA00004162"/>
    </source>
</evidence>
<keyword evidence="4 8" id="KW-0812">Transmembrane</keyword>
<dbReference type="GO" id="GO:0005886">
    <property type="term" value="C:plasma membrane"/>
    <property type="evidence" value="ECO:0007669"/>
    <property type="project" value="UniProtKB-SubCell"/>
</dbReference>
<comment type="similarity">
    <text evidence="2">Belongs to the MotB family.</text>
</comment>
<dbReference type="InterPro" id="IPR050330">
    <property type="entry name" value="Bact_OuterMem_StrucFunc"/>
</dbReference>
<evidence type="ECO:0000256" key="2">
    <source>
        <dbReference type="ARBA" id="ARBA00008914"/>
    </source>
</evidence>
<keyword evidence="5 8" id="KW-1133">Transmembrane helix</keyword>
<dbReference type="PROSITE" id="PS51123">
    <property type="entry name" value="OMPA_2"/>
    <property type="match status" value="1"/>
</dbReference>
<evidence type="ECO:0000256" key="3">
    <source>
        <dbReference type="ARBA" id="ARBA00022475"/>
    </source>
</evidence>